<reference evidence="2" key="1">
    <citation type="journal article" date="2024" name="Front. Bioeng. Biotechnol.">
        <title>Genome-scale model development and genomic sequencing of the oleaginous clade Lipomyces.</title>
        <authorList>
            <person name="Czajka J.J."/>
            <person name="Han Y."/>
            <person name="Kim J."/>
            <person name="Mondo S.J."/>
            <person name="Hofstad B.A."/>
            <person name="Robles A."/>
            <person name="Haridas S."/>
            <person name="Riley R."/>
            <person name="LaButti K."/>
            <person name="Pangilinan J."/>
            <person name="Andreopoulos W."/>
            <person name="Lipzen A."/>
            <person name="Yan J."/>
            <person name="Wang M."/>
            <person name="Ng V."/>
            <person name="Grigoriev I.V."/>
            <person name="Spatafora J.W."/>
            <person name="Magnuson J.K."/>
            <person name="Baker S.E."/>
            <person name="Pomraning K.R."/>
        </authorList>
    </citation>
    <scope>NUCLEOTIDE SEQUENCE [LARGE SCALE GENOMIC DNA]</scope>
    <source>
        <strain evidence="2">CBS 7786</strain>
    </source>
</reference>
<dbReference type="Proteomes" id="UP001433508">
    <property type="component" value="Unassembled WGS sequence"/>
</dbReference>
<evidence type="ECO:0000313" key="2">
    <source>
        <dbReference type="Proteomes" id="UP001433508"/>
    </source>
</evidence>
<proteinExistence type="predicted"/>
<gene>
    <name evidence="1" type="ORF">V1525DRAFT_412650</name>
</gene>
<sequence length="450" mass="51695">MQSSLYGAKVLVRILLAATVVGALFLTLQFSSKLPTGAIEEPAEHSANATYENKLTSSENSYKCINPYAQPGFIWMETRNTVDNTTWVPFYSGLLDEQFAQLWDAKGVPVDKIIDDTRYFPNYFPPNDLLKSAPTQWFQLMRQYKSVADTVSTEKSPDRKEASTKTLQELEQQLYWLQNRSLLVVGDSVDETLVSHLCNSFDATLEYGQTNDTSIVSCNIREWNLTVTHWQFGCVGHHCSNVAGETLESIDQKWNQYFIPTSGSVVGQNGVSPDLIIFQFGLWGEQFFVNQYRQYVHWRRLDYTRTLNYKELVVYTQLLRRTVSILRDLYGHSVPILYRTVALKNTKEQDMPALNLDSAARYACRELDVEIMDFGWLMRGYYSFYSDDVNIDNGPLSALWANMAFWYLFRSQGGVEVRGDLVKMPDTDVTTVDGWNMCHDSFMRDLKIRS</sequence>
<evidence type="ECO:0000313" key="1">
    <source>
        <dbReference type="EMBL" id="KAK9234566.1"/>
    </source>
</evidence>
<accession>A0ACC3SSE4</accession>
<protein>
    <submittedName>
        <fullName evidence="1">Uncharacterized protein</fullName>
    </submittedName>
</protein>
<organism evidence="1 2">
    <name type="scientific">Lipomyces kononenkoae</name>
    <name type="common">Yeast</name>
    <dbReference type="NCBI Taxonomy" id="34357"/>
    <lineage>
        <taxon>Eukaryota</taxon>
        <taxon>Fungi</taxon>
        <taxon>Dikarya</taxon>
        <taxon>Ascomycota</taxon>
        <taxon>Saccharomycotina</taxon>
        <taxon>Lipomycetes</taxon>
        <taxon>Lipomycetales</taxon>
        <taxon>Lipomycetaceae</taxon>
        <taxon>Lipomyces</taxon>
    </lineage>
</organism>
<dbReference type="EMBL" id="MU971464">
    <property type="protein sequence ID" value="KAK9234566.1"/>
    <property type="molecule type" value="Genomic_DNA"/>
</dbReference>
<comment type="caution">
    <text evidence="1">The sequence shown here is derived from an EMBL/GenBank/DDBJ whole genome shotgun (WGS) entry which is preliminary data.</text>
</comment>
<keyword evidence="2" id="KW-1185">Reference proteome</keyword>
<name>A0ACC3SSE4_LIPKO</name>